<dbReference type="CDD" id="cd09993">
    <property type="entry name" value="HDAC_classIV"/>
    <property type="match status" value="1"/>
</dbReference>
<dbReference type="PRINTS" id="PR01270">
    <property type="entry name" value="HDASUPER"/>
</dbReference>
<accession>A0ABP1G852</accession>
<organism evidence="3 4">
    <name type="scientific">Coccomyxa viridis</name>
    <dbReference type="NCBI Taxonomy" id="1274662"/>
    <lineage>
        <taxon>Eukaryota</taxon>
        <taxon>Viridiplantae</taxon>
        <taxon>Chlorophyta</taxon>
        <taxon>core chlorophytes</taxon>
        <taxon>Trebouxiophyceae</taxon>
        <taxon>Trebouxiophyceae incertae sedis</taxon>
        <taxon>Coccomyxaceae</taxon>
        <taxon>Coccomyxa</taxon>
    </lineage>
</organism>
<dbReference type="InterPro" id="IPR037138">
    <property type="entry name" value="His_deacetylse_dom_sf"/>
</dbReference>
<gene>
    <name evidence="3" type="primary">g10535</name>
    <name evidence="3" type="ORF">VP750_LOCUS9451</name>
</gene>
<dbReference type="EMBL" id="CAXHTA020000017">
    <property type="protein sequence ID" value="CAL5227545.1"/>
    <property type="molecule type" value="Genomic_DNA"/>
</dbReference>
<dbReference type="PANTHER" id="PTHR10625:SF19">
    <property type="entry name" value="HISTONE DEACETYLASE 12"/>
    <property type="match status" value="1"/>
</dbReference>
<dbReference type="Gene3D" id="3.40.800.20">
    <property type="entry name" value="Histone deacetylase domain"/>
    <property type="match status" value="1"/>
</dbReference>
<feature type="domain" description="Histone deacetylase" evidence="2">
    <location>
        <begin position="34"/>
        <end position="299"/>
    </location>
</feature>
<keyword evidence="1" id="KW-0378">Hydrolase</keyword>
<evidence type="ECO:0000313" key="4">
    <source>
        <dbReference type="Proteomes" id="UP001497392"/>
    </source>
</evidence>
<dbReference type="InterPro" id="IPR023696">
    <property type="entry name" value="Ureohydrolase_dom_sf"/>
</dbReference>
<dbReference type="Pfam" id="PF00850">
    <property type="entry name" value="Hist_deacetyl"/>
    <property type="match status" value="1"/>
</dbReference>
<dbReference type="Proteomes" id="UP001497392">
    <property type="component" value="Unassembled WGS sequence"/>
</dbReference>
<comment type="caution">
    <text evidence="3">The sequence shown here is derived from an EMBL/GenBank/DDBJ whole genome shotgun (WGS) entry which is preliminary data.</text>
</comment>
<name>A0ABP1G852_9CHLO</name>
<evidence type="ECO:0000256" key="1">
    <source>
        <dbReference type="ARBA" id="ARBA00022801"/>
    </source>
</evidence>
<evidence type="ECO:0000259" key="2">
    <source>
        <dbReference type="Pfam" id="PF00850"/>
    </source>
</evidence>
<evidence type="ECO:0000313" key="3">
    <source>
        <dbReference type="EMBL" id="CAL5227545.1"/>
    </source>
</evidence>
<protein>
    <submittedName>
        <fullName evidence="3">G10535 protein</fullName>
    </submittedName>
</protein>
<dbReference type="InterPro" id="IPR023801">
    <property type="entry name" value="His_deacetylse_dom"/>
</dbReference>
<sequence length="323" mass="36185">MDDLNNTADLAPKDRSALLAFYSDNQEVDMPEKHRFPMRKYRLTRETLQADPSVQNLIEVREAPQADRDELARAHCPAYVERFLRGELTEKEMRTVGFPWSEGLVRRSRASAGGTLAATRALFEWNLRITANIAGGTHHAFRDRGEGFCVFNDIAVSSKAAMEEFGIERILVVDLDVHQGNGTSAIFSTDARVTTFDVHGDRNYPWKTRTESTYDVALPDETGDTEFLDLLNQRIPDLFEKHAPQLVFFQAGVDALKGDSFGRLSLSREGLQERNKVILSTCLQRSVATVVCMGGGYSRPIEPTVEAHSDVYRMAAQALQGRL</sequence>
<dbReference type="InterPro" id="IPR044150">
    <property type="entry name" value="HDAC_classIV"/>
</dbReference>
<dbReference type="SUPFAM" id="SSF52768">
    <property type="entry name" value="Arginase/deacetylase"/>
    <property type="match status" value="1"/>
</dbReference>
<reference evidence="3 4" key="1">
    <citation type="submission" date="2024-06" db="EMBL/GenBank/DDBJ databases">
        <authorList>
            <person name="Kraege A."/>
            <person name="Thomma B."/>
        </authorList>
    </citation>
    <scope>NUCLEOTIDE SEQUENCE [LARGE SCALE GENOMIC DNA]</scope>
</reference>
<keyword evidence="4" id="KW-1185">Reference proteome</keyword>
<dbReference type="PANTHER" id="PTHR10625">
    <property type="entry name" value="HISTONE DEACETYLASE HDAC1-RELATED"/>
    <property type="match status" value="1"/>
</dbReference>
<proteinExistence type="predicted"/>
<dbReference type="InterPro" id="IPR000286">
    <property type="entry name" value="HDACs"/>
</dbReference>